<proteinExistence type="predicted"/>
<name>A0ABY9DAJ3_VITVI</name>
<evidence type="ECO:0000256" key="5">
    <source>
        <dbReference type="ARBA" id="ARBA00022989"/>
    </source>
</evidence>
<feature type="coiled-coil region" evidence="7">
    <location>
        <begin position="469"/>
        <end position="555"/>
    </location>
</feature>
<keyword evidence="11" id="KW-1185">Reference proteome</keyword>
<keyword evidence="6 8" id="KW-0472">Membrane</keyword>
<evidence type="ECO:0000256" key="8">
    <source>
        <dbReference type="SAM" id="Phobius"/>
    </source>
</evidence>
<reference evidence="10 11" key="1">
    <citation type="journal article" date="2023" name="Hortic Res">
        <title>The complete reference genome for grapevine (Vitis vinifera L.) genetics and breeding.</title>
        <authorList>
            <person name="Shi X."/>
            <person name="Cao S."/>
            <person name="Wang X."/>
            <person name="Huang S."/>
            <person name="Wang Y."/>
            <person name="Liu Z."/>
            <person name="Liu W."/>
            <person name="Leng X."/>
            <person name="Peng Y."/>
            <person name="Wang N."/>
            <person name="Wang Y."/>
            <person name="Ma Z."/>
            <person name="Xu X."/>
            <person name="Zhang F."/>
            <person name="Xue H."/>
            <person name="Zhong H."/>
            <person name="Wang Y."/>
            <person name="Zhang K."/>
            <person name="Velt A."/>
            <person name="Avia K."/>
            <person name="Holtgrawe D."/>
            <person name="Grimplet J."/>
            <person name="Matus J.T."/>
            <person name="Ware D."/>
            <person name="Wu X."/>
            <person name="Wang H."/>
            <person name="Liu C."/>
            <person name="Fang Y."/>
            <person name="Rustenholz C."/>
            <person name="Cheng Z."/>
            <person name="Xiao H."/>
            <person name="Zhou Y."/>
        </authorList>
    </citation>
    <scope>NUCLEOTIDE SEQUENCE [LARGE SCALE GENOMIC DNA]</scope>
    <source>
        <strain evidence="11">cv. Pinot noir / PN40024</strain>
        <tissue evidence="10">Leaf</tissue>
    </source>
</reference>
<feature type="transmembrane region" description="Helical" evidence="8">
    <location>
        <begin position="356"/>
        <end position="377"/>
    </location>
</feature>
<evidence type="ECO:0000256" key="6">
    <source>
        <dbReference type="ARBA" id="ARBA00023136"/>
    </source>
</evidence>
<evidence type="ECO:0000313" key="11">
    <source>
        <dbReference type="Proteomes" id="UP001227230"/>
    </source>
</evidence>
<feature type="transmembrane region" description="Helical" evidence="8">
    <location>
        <begin position="247"/>
        <end position="271"/>
    </location>
</feature>
<feature type="transmembrane region" description="Helical" evidence="8">
    <location>
        <begin position="213"/>
        <end position="235"/>
    </location>
</feature>
<evidence type="ECO:0000256" key="3">
    <source>
        <dbReference type="ARBA" id="ARBA00022692"/>
    </source>
</evidence>
<evidence type="ECO:0000256" key="7">
    <source>
        <dbReference type="SAM" id="Coils"/>
    </source>
</evidence>
<accession>A0ABY9DAJ3</accession>
<keyword evidence="2" id="KW-0813">Transport</keyword>
<organism evidence="10 11">
    <name type="scientific">Vitis vinifera</name>
    <name type="common">Grape</name>
    <dbReference type="NCBI Taxonomy" id="29760"/>
    <lineage>
        <taxon>Eukaryota</taxon>
        <taxon>Viridiplantae</taxon>
        <taxon>Streptophyta</taxon>
        <taxon>Embryophyta</taxon>
        <taxon>Tracheophyta</taxon>
        <taxon>Spermatophyta</taxon>
        <taxon>Magnoliopsida</taxon>
        <taxon>eudicotyledons</taxon>
        <taxon>Gunneridae</taxon>
        <taxon>Pentapetalae</taxon>
        <taxon>rosids</taxon>
        <taxon>Vitales</taxon>
        <taxon>Vitaceae</taxon>
        <taxon>Viteae</taxon>
        <taxon>Vitis</taxon>
    </lineage>
</organism>
<keyword evidence="4" id="KW-0029">Amino-acid transport</keyword>
<feature type="transmembrane region" description="Helical" evidence="8">
    <location>
        <begin position="142"/>
        <end position="165"/>
    </location>
</feature>
<feature type="transmembrane region" description="Helical" evidence="8">
    <location>
        <begin position="172"/>
        <end position="193"/>
    </location>
</feature>
<dbReference type="PANTHER" id="PTHR48017">
    <property type="entry name" value="OS05G0424000 PROTEIN-RELATED"/>
    <property type="match status" value="1"/>
</dbReference>
<keyword evidence="3 8" id="KW-0812">Transmembrane</keyword>
<evidence type="ECO:0000256" key="2">
    <source>
        <dbReference type="ARBA" id="ARBA00022448"/>
    </source>
</evidence>
<sequence>MEAEQRDGFTLTKVEDIESNGGKQDVGSTSFFKTCFNGLNALSGVGILSIPYALSSGGWLSLVLLLVIATATFYTGLLLRRCMDAHPNIRTYPDVGERAFGKKGRLLVSVFMYTELYLVATGFLILEGDNLHNLFPNMGLEIWGLMIDGRQSFIIIVGLVILPSVWVNNLSILSYISASGVLACIIILGSILWTGAFDGVGFDEKGTSLNWQGIPTAVSLYAFCYCAHPVFPTLYTSMRKKHQFSNVLLVCFIFCTITYAAMAILGYLMFGSNVQSQITLNLPIEKLSSRIAIYTTLVNPISKYALMVTPIVNATENWLPYYYKKRPFSLIIRSTLVFSTIIVALTVPFFGSLMSLVGALLSVPASILLPCLCYLKISGIYHKFGVELVIIIGVVLMGISAGIMGIGILSVPYALASGGWLSLMLLFVITLATFYTVLLVCFIFCTIAYAAMAVLGYLMFGSEGSEKAVARLEMELTKILKEIDSLKSQHSYLEKQLDSLKAASKPRKDELNRLEELNKTISAEEKEIERLIEGSKQLKDKALELQSKIENAGGED</sequence>
<evidence type="ECO:0000313" key="10">
    <source>
        <dbReference type="EMBL" id="WKA04612.1"/>
    </source>
</evidence>
<gene>
    <name evidence="10" type="ORF">VitviT2T_022631</name>
</gene>
<keyword evidence="5 8" id="KW-1133">Transmembrane helix</keyword>
<feature type="transmembrane region" description="Helical" evidence="8">
    <location>
        <begin position="330"/>
        <end position="350"/>
    </location>
</feature>
<dbReference type="InterPro" id="IPR013057">
    <property type="entry name" value="AA_transpt_TM"/>
</dbReference>
<feature type="transmembrane region" description="Helical" evidence="8">
    <location>
        <begin position="106"/>
        <end position="126"/>
    </location>
</feature>
<keyword evidence="7" id="KW-0175">Coiled coil</keyword>
<protein>
    <recommendedName>
        <fullName evidence="9">Amino acid transporter transmembrane domain-containing protein</fullName>
    </recommendedName>
</protein>
<dbReference type="EMBL" id="CP126661">
    <property type="protein sequence ID" value="WKA04612.1"/>
    <property type="molecule type" value="Genomic_DNA"/>
</dbReference>
<feature type="transmembrane region" description="Helical" evidence="8">
    <location>
        <begin position="58"/>
        <end position="79"/>
    </location>
</feature>
<dbReference type="Pfam" id="PF01490">
    <property type="entry name" value="Aa_trans"/>
    <property type="match status" value="1"/>
</dbReference>
<feature type="transmembrane region" description="Helical" evidence="8">
    <location>
        <begin position="425"/>
        <end position="458"/>
    </location>
</feature>
<evidence type="ECO:0000256" key="1">
    <source>
        <dbReference type="ARBA" id="ARBA00004370"/>
    </source>
</evidence>
<feature type="transmembrane region" description="Helical" evidence="8">
    <location>
        <begin position="291"/>
        <end position="309"/>
    </location>
</feature>
<feature type="transmembrane region" description="Helical" evidence="8">
    <location>
        <begin position="389"/>
        <end position="413"/>
    </location>
</feature>
<dbReference type="Proteomes" id="UP001227230">
    <property type="component" value="Chromosome 14"/>
</dbReference>
<feature type="domain" description="Amino acid transporter transmembrane" evidence="9">
    <location>
        <begin position="28"/>
        <end position="388"/>
    </location>
</feature>
<comment type="subcellular location">
    <subcellularLocation>
        <location evidence="1">Membrane</location>
    </subcellularLocation>
</comment>
<evidence type="ECO:0000256" key="4">
    <source>
        <dbReference type="ARBA" id="ARBA00022970"/>
    </source>
</evidence>
<evidence type="ECO:0000259" key="9">
    <source>
        <dbReference type="Pfam" id="PF01490"/>
    </source>
</evidence>